<dbReference type="Proteomes" id="UP000282876">
    <property type="component" value="Unassembled WGS sequence"/>
</dbReference>
<dbReference type="STRING" id="291195.A0A437AKR8"/>
<feature type="transmembrane region" description="Helical" evidence="1">
    <location>
        <begin position="152"/>
        <end position="173"/>
    </location>
</feature>
<dbReference type="EMBL" id="RCSS01000455">
    <property type="protein sequence ID" value="RVD91646.1"/>
    <property type="molecule type" value="Genomic_DNA"/>
</dbReference>
<dbReference type="VEuPathDB" id="MicrosporidiaDB:TUBRATIS_18950"/>
<feature type="chain" id="PRO_5019561540" evidence="2">
    <location>
        <begin position="20"/>
        <end position="188"/>
    </location>
</feature>
<evidence type="ECO:0000313" key="3">
    <source>
        <dbReference type="EMBL" id="RVD91646.1"/>
    </source>
</evidence>
<evidence type="ECO:0000256" key="2">
    <source>
        <dbReference type="SAM" id="SignalP"/>
    </source>
</evidence>
<dbReference type="OrthoDB" id="2189689at2759"/>
<accession>A0A437AKR8</accession>
<name>A0A437AKR8_9MICR</name>
<feature type="signal peptide" evidence="2">
    <location>
        <begin position="1"/>
        <end position="19"/>
    </location>
</feature>
<protein>
    <submittedName>
        <fullName evidence="3">Membrane integral protein</fullName>
    </submittedName>
</protein>
<proteinExistence type="predicted"/>
<organism evidence="3 4">
    <name type="scientific">Tubulinosema ratisbonensis</name>
    <dbReference type="NCBI Taxonomy" id="291195"/>
    <lineage>
        <taxon>Eukaryota</taxon>
        <taxon>Fungi</taxon>
        <taxon>Fungi incertae sedis</taxon>
        <taxon>Microsporidia</taxon>
        <taxon>Tubulinosematoidea</taxon>
        <taxon>Tubulinosematidae</taxon>
        <taxon>Tubulinosema</taxon>
    </lineage>
</organism>
<evidence type="ECO:0000313" key="4">
    <source>
        <dbReference type="Proteomes" id="UP000282876"/>
    </source>
</evidence>
<keyword evidence="1" id="KW-0812">Transmembrane</keyword>
<evidence type="ECO:0000256" key="1">
    <source>
        <dbReference type="SAM" id="Phobius"/>
    </source>
</evidence>
<keyword evidence="1" id="KW-0472">Membrane</keyword>
<keyword evidence="2" id="KW-0732">Signal</keyword>
<keyword evidence="4" id="KW-1185">Reference proteome</keyword>
<gene>
    <name evidence="3" type="ORF">TUBRATIS_18950</name>
</gene>
<reference evidence="3 4" key="1">
    <citation type="submission" date="2018-10" db="EMBL/GenBank/DDBJ databases">
        <title>Draft genome sequence of the microsporidian Tubulinosema ratisbonensis.</title>
        <authorList>
            <person name="Polonais V."/>
            <person name="Peyretaillade E."/>
            <person name="Niehus S."/>
            <person name="Wawrzyniak I."/>
            <person name="Franchet A."/>
            <person name="Gaspin C."/>
            <person name="Reichstadt M."/>
            <person name="Belser C."/>
            <person name="Labadie K."/>
            <person name="Delbac F."/>
            <person name="Ferrandon D."/>
        </authorList>
    </citation>
    <scope>NUCLEOTIDE SEQUENCE [LARGE SCALE GENOMIC DNA]</scope>
    <source>
        <strain evidence="3 4">Franzen</strain>
    </source>
</reference>
<sequence length="188" mass="21775">MFFLFLIKVFSYTLNLTDEEINLELQGLENTIYTGSFELKSPGDVKISIIGKKTKNVFFSTKMTEPIKEHFTFNLSEADSLILTMISKGESEIRYLCDTQFDTFNKGVASQVAVKPAISTLIMFEETLSKVAKQTYEAANNIRKLREGYKNMFNFVFVLSLLMTVLYLLLNYVQYLQVRKFFKQKKLI</sequence>
<comment type="caution">
    <text evidence="3">The sequence shown here is derived from an EMBL/GenBank/DDBJ whole genome shotgun (WGS) entry which is preliminary data.</text>
</comment>
<dbReference type="AlphaFoldDB" id="A0A437AKR8"/>
<keyword evidence="1" id="KW-1133">Transmembrane helix</keyword>